<name>A0A5P8KF06_9ACTN</name>
<dbReference type="EMBL" id="CP045096">
    <property type="protein sequence ID" value="QFR01732.1"/>
    <property type="molecule type" value="Genomic_DNA"/>
</dbReference>
<evidence type="ECO:0000313" key="6">
    <source>
        <dbReference type="EMBL" id="QFR01732.1"/>
    </source>
</evidence>
<dbReference type="Gene3D" id="3.30.450.40">
    <property type="match status" value="1"/>
</dbReference>
<dbReference type="SUPFAM" id="SSF46785">
    <property type="entry name" value="Winged helix' DNA-binding domain"/>
    <property type="match status" value="1"/>
</dbReference>
<evidence type="ECO:0000259" key="5">
    <source>
        <dbReference type="PROSITE" id="PS51078"/>
    </source>
</evidence>
<dbReference type="GO" id="GO:0045892">
    <property type="term" value="P:negative regulation of DNA-templated transcription"/>
    <property type="evidence" value="ECO:0007669"/>
    <property type="project" value="TreeGrafter"/>
</dbReference>
<dbReference type="KEGG" id="sphv:F9278_42335"/>
<dbReference type="Pfam" id="PF09339">
    <property type="entry name" value="HTH_IclR"/>
    <property type="match status" value="1"/>
</dbReference>
<dbReference type="PROSITE" id="PS51078">
    <property type="entry name" value="ICLR_ED"/>
    <property type="match status" value="1"/>
</dbReference>
<dbReference type="InterPro" id="IPR029016">
    <property type="entry name" value="GAF-like_dom_sf"/>
</dbReference>
<reference evidence="6 7" key="1">
    <citation type="submission" date="2019-10" db="EMBL/GenBank/DDBJ databases">
        <title>Streptomyces sp. strain GY16 isolated from leaves of Broussonetia papyrifera.</title>
        <authorList>
            <person name="Mo P."/>
        </authorList>
    </citation>
    <scope>NUCLEOTIDE SEQUENCE [LARGE SCALE GENOMIC DNA]</scope>
    <source>
        <strain evidence="6 7">GY16</strain>
    </source>
</reference>
<feature type="domain" description="IclR-ED" evidence="5">
    <location>
        <begin position="71"/>
        <end position="256"/>
    </location>
</feature>
<dbReference type="SMART" id="SM00346">
    <property type="entry name" value="HTH_ICLR"/>
    <property type="match status" value="1"/>
</dbReference>
<evidence type="ECO:0000256" key="1">
    <source>
        <dbReference type="ARBA" id="ARBA00023015"/>
    </source>
</evidence>
<dbReference type="AlphaFoldDB" id="A0A5P8KF06"/>
<evidence type="ECO:0000313" key="7">
    <source>
        <dbReference type="Proteomes" id="UP000327294"/>
    </source>
</evidence>
<dbReference type="Pfam" id="PF01614">
    <property type="entry name" value="IclR_C"/>
    <property type="match status" value="1"/>
</dbReference>
<proteinExistence type="predicted"/>
<organism evidence="6 7">
    <name type="scientific">Streptomyces phaeolivaceus</name>
    <dbReference type="NCBI Taxonomy" id="2653200"/>
    <lineage>
        <taxon>Bacteria</taxon>
        <taxon>Bacillati</taxon>
        <taxon>Actinomycetota</taxon>
        <taxon>Actinomycetes</taxon>
        <taxon>Kitasatosporales</taxon>
        <taxon>Streptomycetaceae</taxon>
        <taxon>Streptomyces</taxon>
    </lineage>
</organism>
<dbReference type="SUPFAM" id="SSF55781">
    <property type="entry name" value="GAF domain-like"/>
    <property type="match status" value="1"/>
</dbReference>
<evidence type="ECO:0000256" key="2">
    <source>
        <dbReference type="ARBA" id="ARBA00023125"/>
    </source>
</evidence>
<evidence type="ECO:0000259" key="4">
    <source>
        <dbReference type="PROSITE" id="PS51077"/>
    </source>
</evidence>
<dbReference type="PANTHER" id="PTHR30136">
    <property type="entry name" value="HELIX-TURN-HELIX TRANSCRIPTIONAL REGULATOR, ICLR FAMILY"/>
    <property type="match status" value="1"/>
</dbReference>
<dbReference type="InterPro" id="IPR036390">
    <property type="entry name" value="WH_DNA-bd_sf"/>
</dbReference>
<dbReference type="InterPro" id="IPR005471">
    <property type="entry name" value="Tscrpt_reg_IclR_N"/>
</dbReference>
<dbReference type="InterPro" id="IPR036388">
    <property type="entry name" value="WH-like_DNA-bd_sf"/>
</dbReference>
<accession>A0A5P8KF06</accession>
<protein>
    <submittedName>
        <fullName evidence="6">IclR family transcriptional regulator</fullName>
    </submittedName>
</protein>
<dbReference type="InterPro" id="IPR014757">
    <property type="entry name" value="Tscrpt_reg_IclR_C"/>
</dbReference>
<dbReference type="GO" id="GO:0003677">
    <property type="term" value="F:DNA binding"/>
    <property type="evidence" value="ECO:0007669"/>
    <property type="project" value="UniProtKB-KW"/>
</dbReference>
<keyword evidence="2" id="KW-0238">DNA-binding</keyword>
<keyword evidence="3" id="KW-0804">Transcription</keyword>
<keyword evidence="1" id="KW-0805">Transcription regulation</keyword>
<dbReference type="InterPro" id="IPR050707">
    <property type="entry name" value="HTH_MetabolicPath_Reg"/>
</dbReference>
<keyword evidence="7" id="KW-1185">Reference proteome</keyword>
<dbReference type="PANTHER" id="PTHR30136:SF35">
    <property type="entry name" value="HTH-TYPE TRANSCRIPTIONAL REGULATOR RV1719"/>
    <property type="match status" value="1"/>
</dbReference>
<feature type="domain" description="HTH iclR-type" evidence="4">
    <location>
        <begin position="9"/>
        <end position="70"/>
    </location>
</feature>
<dbReference type="Proteomes" id="UP000327294">
    <property type="component" value="Chromosome"/>
</dbReference>
<dbReference type="GO" id="GO:0003700">
    <property type="term" value="F:DNA-binding transcription factor activity"/>
    <property type="evidence" value="ECO:0007669"/>
    <property type="project" value="TreeGrafter"/>
</dbReference>
<dbReference type="RefSeq" id="WP_152173059.1">
    <property type="nucleotide sequence ID" value="NZ_CP045096.1"/>
</dbReference>
<gene>
    <name evidence="6" type="ORF">F9278_42335</name>
</gene>
<dbReference type="PROSITE" id="PS51077">
    <property type="entry name" value="HTH_ICLR"/>
    <property type="match status" value="1"/>
</dbReference>
<evidence type="ECO:0000256" key="3">
    <source>
        <dbReference type="ARBA" id="ARBA00023163"/>
    </source>
</evidence>
<sequence>MADRAKYRIEALAKGLRVLSMFSDRRPALRVSDLVELTGMPMASLFRIVATLESEGYLEQLPDGRYRPNARVLTLGFAALQGLDLVQTATGPLRALAEGTRETVNLGVLSGDHVLYLVRLRNAELVTANIQVGSMLPAVYASMGKVLLAYLEAEQLDALLRPESFADGAGPHAVRSRTSLDEQLALVRRRGYALQDQEVAHGLRSIAAPVRDEGGRVIASVNVAVQAVGYDVERLLTEFKEPLLDTCREISLRLGHRVGAVL</sequence>
<dbReference type="Gene3D" id="1.10.10.10">
    <property type="entry name" value="Winged helix-like DNA-binding domain superfamily/Winged helix DNA-binding domain"/>
    <property type="match status" value="1"/>
</dbReference>